<gene>
    <name evidence="2" type="primary">g7320</name>
    <name evidence="2" type="ORF">VP750_LOCUS6267</name>
</gene>
<evidence type="ECO:0000256" key="1">
    <source>
        <dbReference type="ARBA" id="ARBA00004430"/>
    </source>
</evidence>
<dbReference type="Pfam" id="PF13516">
    <property type="entry name" value="LRR_6"/>
    <property type="match status" value="2"/>
</dbReference>
<dbReference type="EMBL" id="CAXHTA020000011">
    <property type="protein sequence ID" value="CAL5224608.1"/>
    <property type="molecule type" value="Genomic_DNA"/>
</dbReference>
<keyword evidence="3" id="KW-1185">Reference proteome</keyword>
<organism evidence="2 3">
    <name type="scientific">Coccomyxa viridis</name>
    <dbReference type="NCBI Taxonomy" id="1274662"/>
    <lineage>
        <taxon>Eukaryota</taxon>
        <taxon>Viridiplantae</taxon>
        <taxon>Chlorophyta</taxon>
        <taxon>core chlorophytes</taxon>
        <taxon>Trebouxiophyceae</taxon>
        <taxon>Trebouxiophyceae incertae sedis</taxon>
        <taxon>Coccomyxaceae</taxon>
        <taxon>Coccomyxa</taxon>
    </lineage>
</organism>
<dbReference type="InterPro" id="IPR032675">
    <property type="entry name" value="LRR_dom_sf"/>
</dbReference>
<dbReference type="InterPro" id="IPR001611">
    <property type="entry name" value="Leu-rich_rpt"/>
</dbReference>
<sequence>MTQLTALGVSHLTDDCELNAVRDLNQLRTLKLDHGRLTDKGLRVLKNLTALRSLSLQYCNSITNKGLKAGMLPLSRHSLAQVDVKGCRLINSANNMKVACCLLLNLAQAPAPMAPHAWPQW</sequence>
<proteinExistence type="predicted"/>
<evidence type="ECO:0000313" key="3">
    <source>
        <dbReference type="Proteomes" id="UP001497392"/>
    </source>
</evidence>
<comment type="subcellular location">
    <subcellularLocation>
        <location evidence="1">Cytoplasm</location>
        <location evidence="1">Cytoskeleton</location>
        <location evidence="1">Cilium axoneme</location>
    </subcellularLocation>
</comment>
<evidence type="ECO:0000313" key="2">
    <source>
        <dbReference type="EMBL" id="CAL5224608.1"/>
    </source>
</evidence>
<dbReference type="Proteomes" id="UP001497392">
    <property type="component" value="Unassembled WGS sequence"/>
</dbReference>
<accession>A0ABP1G2D4</accession>
<protein>
    <submittedName>
        <fullName evidence="2">G7320 protein</fullName>
    </submittedName>
</protein>
<name>A0ABP1G2D4_9CHLO</name>
<reference evidence="2 3" key="1">
    <citation type="submission" date="2024-06" db="EMBL/GenBank/DDBJ databases">
        <authorList>
            <person name="Kraege A."/>
            <person name="Thomma B."/>
        </authorList>
    </citation>
    <scope>NUCLEOTIDE SEQUENCE [LARGE SCALE GENOMIC DNA]</scope>
</reference>
<comment type="caution">
    <text evidence="2">The sequence shown here is derived from an EMBL/GenBank/DDBJ whole genome shotgun (WGS) entry which is preliminary data.</text>
</comment>
<dbReference type="Gene3D" id="3.80.10.10">
    <property type="entry name" value="Ribonuclease Inhibitor"/>
    <property type="match status" value="1"/>
</dbReference>
<dbReference type="SUPFAM" id="SSF52047">
    <property type="entry name" value="RNI-like"/>
    <property type="match status" value="1"/>
</dbReference>